<dbReference type="PRINTS" id="PR00793">
    <property type="entry name" value="PROAMNOPTASE"/>
</dbReference>
<dbReference type="PRINTS" id="PR00111">
    <property type="entry name" value="ABHYDROLASE"/>
</dbReference>
<dbReference type="InterPro" id="IPR000073">
    <property type="entry name" value="AB_hydrolase_1"/>
</dbReference>
<feature type="domain" description="AB hydrolase-1" evidence="3">
    <location>
        <begin position="22"/>
        <end position="134"/>
    </location>
</feature>
<dbReference type="InterPro" id="IPR029058">
    <property type="entry name" value="AB_hydrolase_fold"/>
</dbReference>
<evidence type="ECO:0000256" key="2">
    <source>
        <dbReference type="ARBA" id="ARBA00022801"/>
    </source>
</evidence>
<dbReference type="EMBL" id="JBHSTQ010000005">
    <property type="protein sequence ID" value="MFC6386337.1"/>
    <property type="molecule type" value="Genomic_DNA"/>
</dbReference>
<comment type="similarity">
    <text evidence="1">Belongs to the peptidase S33 family.</text>
</comment>
<name>A0ABW1WFF9_9BACL</name>
<keyword evidence="2 4" id="KW-0378">Hydrolase</keyword>
<organism evidence="4 5">
    <name type="scientific">Sporolactobacillus kofuensis</name>
    <dbReference type="NCBI Taxonomy" id="269672"/>
    <lineage>
        <taxon>Bacteria</taxon>
        <taxon>Bacillati</taxon>
        <taxon>Bacillota</taxon>
        <taxon>Bacilli</taxon>
        <taxon>Bacillales</taxon>
        <taxon>Sporolactobacillaceae</taxon>
        <taxon>Sporolactobacillus</taxon>
    </lineage>
</organism>
<dbReference type="Proteomes" id="UP001596267">
    <property type="component" value="Unassembled WGS sequence"/>
</dbReference>
<proteinExistence type="inferred from homology"/>
<dbReference type="SUPFAM" id="SSF53474">
    <property type="entry name" value="alpha/beta-Hydrolases"/>
    <property type="match status" value="1"/>
</dbReference>
<gene>
    <name evidence="4" type="ORF">ACFP7A_06975</name>
</gene>
<evidence type="ECO:0000256" key="1">
    <source>
        <dbReference type="ARBA" id="ARBA00010088"/>
    </source>
</evidence>
<evidence type="ECO:0000313" key="4">
    <source>
        <dbReference type="EMBL" id="MFC6386337.1"/>
    </source>
</evidence>
<protein>
    <submittedName>
        <fullName evidence="4">Alpha/beta fold hydrolase</fullName>
    </submittedName>
</protein>
<sequence length="265" mass="30297">MPYVNTPKGIQLYYESYGTGRPVIFIHPPLMGHVVFRYQEALSDHVQVILYDQRGHGRSGYQPSHSLEHVIPDHVDDLRALIQELDLKRPVLVGYSSGGLIALAYALAFTNELGGVVLSGGFPRVDSSILFMEFQVGILIMKAQGINLLSRLLAKAHKVTSEDEIVLRMYGKKANMHAVSDLYKAGFRADYSSKLPQLDQLPMRIIYGTRDKFINKHKKYFDTLTHTKIIFIEKAFHQLPTHQHEAFNRIIKQFLPEIDQYTMKR</sequence>
<dbReference type="InterPro" id="IPR050266">
    <property type="entry name" value="AB_hydrolase_sf"/>
</dbReference>
<dbReference type="RefSeq" id="WP_381451863.1">
    <property type="nucleotide sequence ID" value="NZ_JBHSTQ010000005.1"/>
</dbReference>
<evidence type="ECO:0000259" key="3">
    <source>
        <dbReference type="Pfam" id="PF00561"/>
    </source>
</evidence>
<dbReference type="PANTHER" id="PTHR43798:SF31">
    <property type="entry name" value="AB HYDROLASE SUPERFAMILY PROTEIN YCLE"/>
    <property type="match status" value="1"/>
</dbReference>
<reference evidence="5" key="1">
    <citation type="journal article" date="2019" name="Int. J. Syst. Evol. Microbiol.">
        <title>The Global Catalogue of Microorganisms (GCM) 10K type strain sequencing project: providing services to taxonomists for standard genome sequencing and annotation.</title>
        <authorList>
            <consortium name="The Broad Institute Genomics Platform"/>
            <consortium name="The Broad Institute Genome Sequencing Center for Infectious Disease"/>
            <person name="Wu L."/>
            <person name="Ma J."/>
        </authorList>
    </citation>
    <scope>NUCLEOTIDE SEQUENCE [LARGE SCALE GENOMIC DNA]</scope>
    <source>
        <strain evidence="5">CCUG 42001</strain>
    </source>
</reference>
<keyword evidence="5" id="KW-1185">Reference proteome</keyword>
<dbReference type="InterPro" id="IPR002410">
    <property type="entry name" value="Peptidase_S33"/>
</dbReference>
<dbReference type="Gene3D" id="3.40.50.1820">
    <property type="entry name" value="alpha/beta hydrolase"/>
    <property type="match status" value="1"/>
</dbReference>
<dbReference type="Pfam" id="PF00561">
    <property type="entry name" value="Abhydrolase_1"/>
    <property type="match status" value="1"/>
</dbReference>
<dbReference type="GO" id="GO:0016787">
    <property type="term" value="F:hydrolase activity"/>
    <property type="evidence" value="ECO:0007669"/>
    <property type="project" value="UniProtKB-KW"/>
</dbReference>
<evidence type="ECO:0000313" key="5">
    <source>
        <dbReference type="Proteomes" id="UP001596267"/>
    </source>
</evidence>
<dbReference type="PANTHER" id="PTHR43798">
    <property type="entry name" value="MONOACYLGLYCEROL LIPASE"/>
    <property type="match status" value="1"/>
</dbReference>
<accession>A0ABW1WFF9</accession>
<comment type="caution">
    <text evidence="4">The sequence shown here is derived from an EMBL/GenBank/DDBJ whole genome shotgun (WGS) entry which is preliminary data.</text>
</comment>